<dbReference type="GO" id="GO:0003723">
    <property type="term" value="F:RNA binding"/>
    <property type="evidence" value="ECO:0007669"/>
    <property type="project" value="UniProtKB-UniRule"/>
</dbReference>
<dbReference type="InterPro" id="IPR012677">
    <property type="entry name" value="Nucleotide-bd_a/b_plait_sf"/>
</dbReference>
<evidence type="ECO:0000313" key="6">
    <source>
        <dbReference type="Proteomes" id="UP000231279"/>
    </source>
</evidence>
<dbReference type="OrthoDB" id="439808at2759"/>
<dbReference type="Gene3D" id="3.30.70.330">
    <property type="match status" value="1"/>
</dbReference>
<feature type="domain" description="RRM" evidence="4">
    <location>
        <begin position="43"/>
        <end position="121"/>
    </location>
</feature>
<dbReference type="InterPro" id="IPR035979">
    <property type="entry name" value="RBD_domain_sf"/>
</dbReference>
<sequence>MAALRRLSKNIMFSSHFSQPNSSILSPSSLIPALFISCRGIASKLFVGGLSYYTNEQGLSDAFSQYGQVIEAKIVMDRVSDRSKGFGFVTYASEDEAEKAIAEMNGKQLKGRVIFVDYAKPRSGPSGGMPIARGPPGPPPDNSILE</sequence>
<dbReference type="SUPFAM" id="SSF54928">
    <property type="entry name" value="RNA-binding domain, RBD"/>
    <property type="match status" value="1"/>
</dbReference>
<accession>A0A2G9HGI7</accession>
<dbReference type="SMART" id="SM00360">
    <property type="entry name" value="RRM"/>
    <property type="match status" value="1"/>
</dbReference>
<dbReference type="EMBL" id="NKXS01001817">
    <property type="protein sequence ID" value="PIN16659.1"/>
    <property type="molecule type" value="Genomic_DNA"/>
</dbReference>
<dbReference type="InterPro" id="IPR052462">
    <property type="entry name" value="SLIRP/GR-RBP-like"/>
</dbReference>
<dbReference type="AlphaFoldDB" id="A0A2G9HGI7"/>
<organism evidence="5 6">
    <name type="scientific">Handroanthus impetiginosus</name>
    <dbReference type="NCBI Taxonomy" id="429701"/>
    <lineage>
        <taxon>Eukaryota</taxon>
        <taxon>Viridiplantae</taxon>
        <taxon>Streptophyta</taxon>
        <taxon>Embryophyta</taxon>
        <taxon>Tracheophyta</taxon>
        <taxon>Spermatophyta</taxon>
        <taxon>Magnoliopsida</taxon>
        <taxon>eudicotyledons</taxon>
        <taxon>Gunneridae</taxon>
        <taxon>Pentapetalae</taxon>
        <taxon>asterids</taxon>
        <taxon>lamiids</taxon>
        <taxon>Lamiales</taxon>
        <taxon>Bignoniaceae</taxon>
        <taxon>Crescentiina</taxon>
        <taxon>Tabebuia alliance</taxon>
        <taxon>Handroanthus</taxon>
    </lineage>
</organism>
<reference evidence="6" key="1">
    <citation type="journal article" date="2018" name="Gigascience">
        <title>Genome assembly of the Pink Ipe (Handroanthus impetiginosus, Bignoniaceae), a highly valued, ecologically keystone Neotropical timber forest tree.</title>
        <authorList>
            <person name="Silva-Junior O.B."/>
            <person name="Grattapaglia D."/>
            <person name="Novaes E."/>
            <person name="Collevatti R.G."/>
        </authorList>
    </citation>
    <scope>NUCLEOTIDE SEQUENCE [LARGE SCALE GENOMIC DNA]</scope>
    <source>
        <strain evidence="6">cv. UFG-1</strain>
    </source>
</reference>
<dbReference type="STRING" id="429701.A0A2G9HGI7"/>
<evidence type="ECO:0000256" key="2">
    <source>
        <dbReference type="PROSITE-ProRule" id="PRU00176"/>
    </source>
</evidence>
<dbReference type="PROSITE" id="PS50102">
    <property type="entry name" value="RRM"/>
    <property type="match status" value="1"/>
</dbReference>
<dbReference type="PANTHER" id="PTHR48027">
    <property type="entry name" value="HETEROGENEOUS NUCLEAR RIBONUCLEOPROTEIN 87F-RELATED"/>
    <property type="match status" value="1"/>
</dbReference>
<comment type="caution">
    <text evidence="5">The sequence shown here is derived from an EMBL/GenBank/DDBJ whole genome shotgun (WGS) entry which is preliminary data.</text>
</comment>
<feature type="compositionally biased region" description="Pro residues" evidence="3">
    <location>
        <begin position="133"/>
        <end position="146"/>
    </location>
</feature>
<dbReference type="Proteomes" id="UP000231279">
    <property type="component" value="Unassembled WGS sequence"/>
</dbReference>
<gene>
    <name evidence="5" type="ORF">CDL12_10684</name>
</gene>
<keyword evidence="6" id="KW-1185">Reference proteome</keyword>
<evidence type="ECO:0000256" key="1">
    <source>
        <dbReference type="ARBA" id="ARBA00022884"/>
    </source>
</evidence>
<protein>
    <recommendedName>
        <fullName evidence="4">RRM domain-containing protein</fullName>
    </recommendedName>
</protein>
<dbReference type="Pfam" id="PF00076">
    <property type="entry name" value="RRM_1"/>
    <property type="match status" value="1"/>
</dbReference>
<feature type="region of interest" description="Disordered" evidence="3">
    <location>
        <begin position="123"/>
        <end position="146"/>
    </location>
</feature>
<evidence type="ECO:0000256" key="3">
    <source>
        <dbReference type="SAM" id="MobiDB-lite"/>
    </source>
</evidence>
<keyword evidence="1 2" id="KW-0694">RNA-binding</keyword>
<name>A0A2G9HGI7_9LAMI</name>
<proteinExistence type="predicted"/>
<evidence type="ECO:0000313" key="5">
    <source>
        <dbReference type="EMBL" id="PIN16659.1"/>
    </source>
</evidence>
<evidence type="ECO:0000259" key="4">
    <source>
        <dbReference type="PROSITE" id="PS50102"/>
    </source>
</evidence>
<dbReference type="InterPro" id="IPR000504">
    <property type="entry name" value="RRM_dom"/>
</dbReference>